<evidence type="ECO:0000256" key="4">
    <source>
        <dbReference type="ARBA" id="ARBA00022723"/>
    </source>
</evidence>
<evidence type="ECO:0000259" key="8">
    <source>
        <dbReference type="Pfam" id="PF03404"/>
    </source>
</evidence>
<dbReference type="GO" id="GO:0030151">
    <property type="term" value="F:molybdenum ion binding"/>
    <property type="evidence" value="ECO:0007669"/>
    <property type="project" value="InterPro"/>
</dbReference>
<dbReference type="PROSITE" id="PS00559">
    <property type="entry name" value="MOLYBDOPTERIN_EUK"/>
    <property type="match status" value="1"/>
</dbReference>
<dbReference type="InterPro" id="IPR008335">
    <property type="entry name" value="Mopterin_OxRdtase_euk"/>
</dbReference>
<evidence type="ECO:0000256" key="2">
    <source>
        <dbReference type="ARBA" id="ARBA00022505"/>
    </source>
</evidence>
<keyword evidence="2" id="KW-0500">Molybdenum</keyword>
<proteinExistence type="predicted"/>
<name>A0AA41YW36_9HYPH</name>
<evidence type="ECO:0000256" key="5">
    <source>
        <dbReference type="ARBA" id="ARBA00023002"/>
    </source>
</evidence>
<keyword evidence="5" id="KW-0560">Oxidoreductase</keyword>
<evidence type="ECO:0000313" key="10">
    <source>
        <dbReference type="Proteomes" id="UP001165667"/>
    </source>
</evidence>
<comment type="cofactor">
    <cofactor evidence="1">
        <name>Mo-molybdopterin</name>
        <dbReference type="ChEBI" id="CHEBI:71302"/>
    </cofactor>
</comment>
<keyword evidence="4" id="KW-0479">Metal-binding</keyword>
<dbReference type="Pfam" id="PF00174">
    <property type="entry name" value="Oxidored_molyb"/>
    <property type="match status" value="1"/>
</dbReference>
<dbReference type="InterPro" id="IPR005066">
    <property type="entry name" value="MoCF_OxRdtse_dimer"/>
</dbReference>
<dbReference type="PANTHER" id="PTHR19372">
    <property type="entry name" value="SULFITE REDUCTASE"/>
    <property type="match status" value="1"/>
</dbReference>
<dbReference type="InterPro" id="IPR022407">
    <property type="entry name" value="OxRdtase_Mopterin_BS"/>
</dbReference>
<organism evidence="9 10">
    <name type="scientific">Lichenifustis flavocetrariae</name>
    <dbReference type="NCBI Taxonomy" id="2949735"/>
    <lineage>
        <taxon>Bacteria</taxon>
        <taxon>Pseudomonadati</taxon>
        <taxon>Pseudomonadota</taxon>
        <taxon>Alphaproteobacteria</taxon>
        <taxon>Hyphomicrobiales</taxon>
        <taxon>Lichenihabitantaceae</taxon>
        <taxon>Lichenifustis</taxon>
    </lineage>
</organism>
<accession>A0AA41YW36</accession>
<dbReference type="InterPro" id="IPR036374">
    <property type="entry name" value="OxRdtase_Mopterin-bd_sf"/>
</dbReference>
<dbReference type="SUPFAM" id="SSF81296">
    <property type="entry name" value="E set domains"/>
    <property type="match status" value="1"/>
</dbReference>
<evidence type="ECO:0000256" key="6">
    <source>
        <dbReference type="ARBA" id="ARBA00023004"/>
    </source>
</evidence>
<dbReference type="InterPro" id="IPR014756">
    <property type="entry name" value="Ig_E-set"/>
</dbReference>
<protein>
    <submittedName>
        <fullName evidence="9">Sulfite oxidase</fullName>
    </submittedName>
</protein>
<gene>
    <name evidence="9" type="ORF">M8523_16660</name>
</gene>
<evidence type="ECO:0000256" key="3">
    <source>
        <dbReference type="ARBA" id="ARBA00022617"/>
    </source>
</evidence>
<dbReference type="Proteomes" id="UP001165667">
    <property type="component" value="Unassembled WGS sequence"/>
</dbReference>
<evidence type="ECO:0000259" key="7">
    <source>
        <dbReference type="Pfam" id="PF00174"/>
    </source>
</evidence>
<dbReference type="Pfam" id="PF03404">
    <property type="entry name" value="Mo-co_dimer"/>
    <property type="match status" value="1"/>
</dbReference>
<dbReference type="GO" id="GO:0043546">
    <property type="term" value="F:molybdopterin cofactor binding"/>
    <property type="evidence" value="ECO:0007669"/>
    <property type="project" value="InterPro"/>
</dbReference>
<evidence type="ECO:0000313" key="9">
    <source>
        <dbReference type="EMBL" id="MCW6509651.1"/>
    </source>
</evidence>
<feature type="domain" description="Oxidoreductase molybdopterin-binding" evidence="7">
    <location>
        <begin position="44"/>
        <end position="220"/>
    </location>
</feature>
<keyword evidence="10" id="KW-1185">Reference proteome</keyword>
<dbReference type="GO" id="GO:0006790">
    <property type="term" value="P:sulfur compound metabolic process"/>
    <property type="evidence" value="ECO:0007669"/>
    <property type="project" value="TreeGrafter"/>
</dbReference>
<dbReference type="FunFam" id="3.90.420.10:FF:000002">
    <property type="entry name" value="sulfite oxidase, mitochondrial"/>
    <property type="match status" value="1"/>
</dbReference>
<dbReference type="GO" id="GO:0020037">
    <property type="term" value="F:heme binding"/>
    <property type="evidence" value="ECO:0007669"/>
    <property type="project" value="TreeGrafter"/>
</dbReference>
<dbReference type="InterPro" id="IPR000572">
    <property type="entry name" value="OxRdtase_Mopterin-bd_dom"/>
</dbReference>
<dbReference type="RefSeq" id="WP_282586018.1">
    <property type="nucleotide sequence ID" value="NZ_JAMOIM010000010.1"/>
</dbReference>
<dbReference type="PRINTS" id="PR00407">
    <property type="entry name" value="EUMOPTERIN"/>
</dbReference>
<feature type="domain" description="Moybdenum cofactor oxidoreductase dimerisation" evidence="8">
    <location>
        <begin position="245"/>
        <end position="363"/>
    </location>
</feature>
<dbReference type="PANTHER" id="PTHR19372:SF7">
    <property type="entry name" value="SULFITE OXIDASE, MITOCHONDRIAL"/>
    <property type="match status" value="1"/>
</dbReference>
<keyword evidence="6" id="KW-0408">Iron</keyword>
<evidence type="ECO:0000256" key="1">
    <source>
        <dbReference type="ARBA" id="ARBA00001924"/>
    </source>
</evidence>
<comment type="caution">
    <text evidence="9">The sequence shown here is derived from an EMBL/GenBank/DDBJ whole genome shotgun (WGS) entry which is preliminary data.</text>
</comment>
<sequence length="364" mass="40046">MFVLSNPKRDFIVHRSEPLNAEPPLDRLRAGFVTRTEDFYVRSHGALPDLDAATHKVRMTGKVTRTLEFTVGELKDGFMPRTITAVLQCAGNRRADMQQVEKTTGDPWAPGAIGNAEWTGVPLVDVLRAAGASEEKDLHVAFEAMDVAENEGAEDGPFGVSIPMGKAMSGDVLLTWAMNGNPLKSEHGAPLRIIVPGYAGVRSAKWLGEIRVQDKPSDAFQQAKDYLLFPPDMRKETQDPARGTTIYEMPLNAAICEPAAGAELKAGRTEVRGYAIATDRAITRVDVSSDGGRQWRQATIEDHGSARWSWTLWHLTLDLPVGEHELVVRAWDAAGQTQPARPDDVWNFKGYLSAAWHRVRVTVA</sequence>
<dbReference type="Gene3D" id="2.60.40.650">
    <property type="match status" value="1"/>
</dbReference>
<dbReference type="EMBL" id="JAMOIM010000010">
    <property type="protein sequence ID" value="MCW6509651.1"/>
    <property type="molecule type" value="Genomic_DNA"/>
</dbReference>
<keyword evidence="3" id="KW-0349">Heme</keyword>
<dbReference type="AlphaFoldDB" id="A0AA41YW36"/>
<dbReference type="SUPFAM" id="SSF56524">
    <property type="entry name" value="Oxidoreductase molybdopterin-binding domain"/>
    <property type="match status" value="1"/>
</dbReference>
<dbReference type="GO" id="GO:0008482">
    <property type="term" value="F:sulfite oxidase activity"/>
    <property type="evidence" value="ECO:0007669"/>
    <property type="project" value="TreeGrafter"/>
</dbReference>
<dbReference type="CDD" id="cd02110">
    <property type="entry name" value="SO_family_Moco_dimer"/>
    <property type="match status" value="1"/>
</dbReference>
<dbReference type="Gene3D" id="3.90.420.10">
    <property type="entry name" value="Oxidoreductase, molybdopterin-binding domain"/>
    <property type="match status" value="1"/>
</dbReference>
<reference evidence="9" key="1">
    <citation type="submission" date="2022-05" db="EMBL/GenBank/DDBJ databases">
        <authorList>
            <person name="Pankratov T."/>
        </authorList>
    </citation>
    <scope>NUCLEOTIDE SEQUENCE</scope>
    <source>
        <strain evidence="9">BP6-180914</strain>
    </source>
</reference>